<protein>
    <recommendedName>
        <fullName evidence="3">Membrane protein insertase YidC</fullName>
    </recommendedName>
    <alternativeName>
        <fullName evidence="11">Foldase YidC</fullName>
    </alternativeName>
    <alternativeName>
        <fullName evidence="10">Membrane integrase YidC</fullName>
    </alternativeName>
    <alternativeName>
        <fullName evidence="9">Membrane protein YidC</fullName>
    </alternativeName>
</protein>
<evidence type="ECO:0000256" key="5">
    <source>
        <dbReference type="ARBA" id="ARBA00022989"/>
    </source>
</evidence>
<accession>A0ABN2UQI8</accession>
<dbReference type="InterPro" id="IPR028055">
    <property type="entry name" value="YidC/Oxa/ALB_C"/>
</dbReference>
<keyword evidence="5 13" id="KW-1133">Transmembrane helix</keyword>
<evidence type="ECO:0000313" key="15">
    <source>
        <dbReference type="EMBL" id="GAA2040638.1"/>
    </source>
</evidence>
<evidence type="ECO:0000313" key="16">
    <source>
        <dbReference type="Proteomes" id="UP001500751"/>
    </source>
</evidence>
<dbReference type="PANTHER" id="PTHR12428">
    <property type="entry name" value="OXA1"/>
    <property type="match status" value="1"/>
</dbReference>
<dbReference type="Proteomes" id="UP001500751">
    <property type="component" value="Unassembled WGS sequence"/>
</dbReference>
<evidence type="ECO:0000256" key="12">
    <source>
        <dbReference type="RuleBase" id="RU003945"/>
    </source>
</evidence>
<comment type="subunit">
    <text evidence="8">Interacts with the Sec translocase complex via SecD. Specifically interacts with transmembrane segments of nascent integral membrane proteins during membrane integration.</text>
</comment>
<name>A0ABN2UQI8_9ACTN</name>
<evidence type="ECO:0000256" key="9">
    <source>
        <dbReference type="ARBA" id="ARBA00031538"/>
    </source>
</evidence>
<evidence type="ECO:0000256" key="11">
    <source>
        <dbReference type="ARBA" id="ARBA00033342"/>
    </source>
</evidence>
<feature type="transmembrane region" description="Helical" evidence="13">
    <location>
        <begin position="103"/>
        <end position="121"/>
    </location>
</feature>
<feature type="transmembrane region" description="Helical" evidence="13">
    <location>
        <begin position="157"/>
        <end position="177"/>
    </location>
</feature>
<dbReference type="RefSeq" id="WP_344667947.1">
    <property type="nucleotide sequence ID" value="NZ_BAAAQN010000030.1"/>
</dbReference>
<keyword evidence="16" id="KW-1185">Reference proteome</keyword>
<keyword evidence="4 12" id="KW-0812">Transmembrane</keyword>
<dbReference type="InterPro" id="IPR001708">
    <property type="entry name" value="YidC/ALB3/OXA1/COX18"/>
</dbReference>
<reference evidence="15 16" key="1">
    <citation type="journal article" date="2019" name="Int. J. Syst. Evol. Microbiol.">
        <title>The Global Catalogue of Microorganisms (GCM) 10K type strain sequencing project: providing services to taxonomists for standard genome sequencing and annotation.</title>
        <authorList>
            <consortium name="The Broad Institute Genomics Platform"/>
            <consortium name="The Broad Institute Genome Sequencing Center for Infectious Disease"/>
            <person name="Wu L."/>
            <person name="Ma J."/>
        </authorList>
    </citation>
    <scope>NUCLEOTIDE SEQUENCE [LARGE SCALE GENOMIC DNA]</scope>
    <source>
        <strain evidence="15 16">JCM 16014</strain>
    </source>
</reference>
<dbReference type="PANTHER" id="PTHR12428:SF65">
    <property type="entry name" value="CYTOCHROME C OXIDASE ASSEMBLY PROTEIN COX18, MITOCHONDRIAL"/>
    <property type="match status" value="1"/>
</dbReference>
<organism evidence="15 16">
    <name type="scientific">Catenulispora yoronensis</name>
    <dbReference type="NCBI Taxonomy" id="450799"/>
    <lineage>
        <taxon>Bacteria</taxon>
        <taxon>Bacillati</taxon>
        <taxon>Actinomycetota</taxon>
        <taxon>Actinomycetes</taxon>
        <taxon>Catenulisporales</taxon>
        <taxon>Catenulisporaceae</taxon>
        <taxon>Catenulispora</taxon>
    </lineage>
</organism>
<evidence type="ECO:0000256" key="2">
    <source>
        <dbReference type="ARBA" id="ARBA00010527"/>
    </source>
</evidence>
<keyword evidence="6 13" id="KW-0472">Membrane</keyword>
<dbReference type="Pfam" id="PF02096">
    <property type="entry name" value="60KD_IMP"/>
    <property type="match status" value="1"/>
</dbReference>
<evidence type="ECO:0000256" key="10">
    <source>
        <dbReference type="ARBA" id="ARBA00033245"/>
    </source>
</evidence>
<comment type="caution">
    <text evidence="15">The sequence shown here is derived from an EMBL/GenBank/DDBJ whole genome shotgun (WGS) entry which is preliminary data.</text>
</comment>
<proteinExistence type="inferred from homology"/>
<evidence type="ECO:0000259" key="14">
    <source>
        <dbReference type="Pfam" id="PF02096"/>
    </source>
</evidence>
<dbReference type="EMBL" id="BAAAQN010000030">
    <property type="protein sequence ID" value="GAA2040638.1"/>
    <property type="molecule type" value="Genomic_DNA"/>
</dbReference>
<evidence type="ECO:0000256" key="3">
    <source>
        <dbReference type="ARBA" id="ARBA00015325"/>
    </source>
</evidence>
<comment type="similarity">
    <text evidence="2">Belongs to the OXA1/ALB3/YidC family. Type 1 subfamily.</text>
</comment>
<sequence length="240" mass="25225">MSFLTPAIVAAYHAVTALSAVLVPVLGGAGPAAAIIVFTATVRLCLHPLNRAQMRTQTAAQQARAALAPAVAKLQRKHKNDPLRAQRETLELYRANGVKTAPGVLLGLVQVPVFIVVYRLFVSSRVGGHVNELLGDRLFGVGLGSHLAAAFHGTVQLGHLAVFGVLIAFLAALATWSSRRIRRAGAARLVGYLPYTTVLGALVLPLASGLYVATTTLWTLVERRRMTAGGVAGDLTSPLG</sequence>
<gene>
    <name evidence="15" type="ORF">GCM10009839_48510</name>
</gene>
<comment type="function">
    <text evidence="7">Required for the insertion and/or proper folding and/or complex formation of integral membrane proteins into the membrane. Involved in integration of membrane proteins that insert both dependently and independently of the Sec translocase complex, as well as at least some lipoproteins. Aids folding of multispanning membrane proteins.</text>
</comment>
<evidence type="ECO:0000256" key="4">
    <source>
        <dbReference type="ARBA" id="ARBA00022692"/>
    </source>
</evidence>
<feature type="transmembrane region" description="Helical" evidence="13">
    <location>
        <begin position="189"/>
        <end position="213"/>
    </location>
</feature>
<evidence type="ECO:0000256" key="13">
    <source>
        <dbReference type="SAM" id="Phobius"/>
    </source>
</evidence>
<evidence type="ECO:0000256" key="6">
    <source>
        <dbReference type="ARBA" id="ARBA00023136"/>
    </source>
</evidence>
<dbReference type="NCBIfam" id="TIGR03592">
    <property type="entry name" value="yidC_oxa1_cterm"/>
    <property type="match status" value="1"/>
</dbReference>
<evidence type="ECO:0000256" key="7">
    <source>
        <dbReference type="ARBA" id="ARBA00025034"/>
    </source>
</evidence>
<feature type="domain" description="Membrane insertase YidC/Oxa/ALB C-terminal" evidence="14">
    <location>
        <begin position="33"/>
        <end position="222"/>
    </location>
</feature>
<comment type="subcellular location">
    <subcellularLocation>
        <location evidence="1 12">Membrane</location>
        <topology evidence="1 12">Multi-pass membrane protein</topology>
    </subcellularLocation>
</comment>
<evidence type="ECO:0000256" key="1">
    <source>
        <dbReference type="ARBA" id="ARBA00004141"/>
    </source>
</evidence>
<evidence type="ECO:0000256" key="8">
    <source>
        <dbReference type="ARBA" id="ARBA00026028"/>
    </source>
</evidence>